<dbReference type="AlphaFoldDB" id="A0AAN9UEI2"/>
<protein>
    <submittedName>
        <fullName evidence="1">Uncharacterized protein</fullName>
    </submittedName>
</protein>
<evidence type="ECO:0000313" key="2">
    <source>
        <dbReference type="Proteomes" id="UP001320245"/>
    </source>
</evidence>
<name>A0AAN9UEI2_9PEZI</name>
<dbReference type="EMBL" id="JAJSPL020000006">
    <property type="protein sequence ID" value="KAK7746426.1"/>
    <property type="molecule type" value="Genomic_DNA"/>
</dbReference>
<evidence type="ECO:0000313" key="1">
    <source>
        <dbReference type="EMBL" id="KAK7746426.1"/>
    </source>
</evidence>
<dbReference type="PANTHER" id="PTHR38696">
    <property type="entry name" value="MEDIATOR OF RNA POLYMERASE II TRANSCRIPTION SUBUNIT 13"/>
    <property type="match status" value="1"/>
</dbReference>
<sequence>MNDKGKLFVDGRLHTAAVIPGGHNVGGVASALGNSSPFQTRLACVSLNMTDRTLFISFSAEEIKTLRVRLSSTWRIQGERKYGGADEFNFREYPWVARHNGNDQSRRLVKKLLETLYDLGWVLQAAIDISKKHVGKALSGLPKFRPL</sequence>
<organism evidence="1 2">
    <name type="scientific">Cytospora paraplurivora</name>
    <dbReference type="NCBI Taxonomy" id="2898453"/>
    <lineage>
        <taxon>Eukaryota</taxon>
        <taxon>Fungi</taxon>
        <taxon>Dikarya</taxon>
        <taxon>Ascomycota</taxon>
        <taxon>Pezizomycotina</taxon>
        <taxon>Sordariomycetes</taxon>
        <taxon>Sordariomycetidae</taxon>
        <taxon>Diaporthales</taxon>
        <taxon>Cytosporaceae</taxon>
        <taxon>Cytospora</taxon>
    </lineage>
</organism>
<proteinExistence type="predicted"/>
<gene>
    <name evidence="1" type="ORF">SLS53_002385</name>
</gene>
<dbReference type="PANTHER" id="PTHR38696:SF1">
    <property type="entry name" value="MEDIATOR OF RNA POLYMERASE II TRANSCRIPTION SUBUNIT 13"/>
    <property type="match status" value="1"/>
</dbReference>
<dbReference type="Proteomes" id="UP001320245">
    <property type="component" value="Unassembled WGS sequence"/>
</dbReference>
<keyword evidence="2" id="KW-1185">Reference proteome</keyword>
<reference evidence="1 2" key="1">
    <citation type="journal article" date="2023" name="PLoS ONE">
        <title>Cytospora paraplurivora sp. nov. isolated from orchards with fruit tree decline syndrome in Ontario, Canada.</title>
        <authorList>
            <person name="Ilyukhin E."/>
            <person name="Nguyen H.D.T."/>
            <person name="Castle A.J."/>
            <person name="Ellouze W."/>
        </authorList>
    </citation>
    <scope>NUCLEOTIDE SEQUENCE [LARGE SCALE GENOMIC DNA]</scope>
    <source>
        <strain evidence="1 2">FDS-564</strain>
    </source>
</reference>
<comment type="caution">
    <text evidence="1">The sequence shown here is derived from an EMBL/GenBank/DDBJ whole genome shotgun (WGS) entry which is preliminary data.</text>
</comment>
<accession>A0AAN9UEI2</accession>